<gene>
    <name evidence="2" type="ORF">PITG_08293</name>
</gene>
<dbReference type="STRING" id="403677.D0NA88"/>
<dbReference type="RefSeq" id="XP_002903691.1">
    <property type="nucleotide sequence ID" value="XM_002903645.1"/>
</dbReference>
<accession>D0NA88</accession>
<proteinExistence type="predicted"/>
<feature type="region of interest" description="Disordered" evidence="1">
    <location>
        <begin position="86"/>
        <end position="112"/>
    </location>
</feature>
<dbReference type="KEGG" id="pif:PITG_08293"/>
<evidence type="ECO:0000313" key="2">
    <source>
        <dbReference type="EMBL" id="EEY54746.1"/>
    </source>
</evidence>
<dbReference type="HOGENOM" id="CLU_2150774_0_0_1"/>
<dbReference type="AlphaFoldDB" id="D0NA88"/>
<feature type="region of interest" description="Disordered" evidence="1">
    <location>
        <begin position="35"/>
        <end position="70"/>
    </location>
</feature>
<name>D0NA88_PHYIT</name>
<evidence type="ECO:0000313" key="3">
    <source>
        <dbReference type="Proteomes" id="UP000006643"/>
    </source>
</evidence>
<organism evidence="2 3">
    <name type="scientific">Phytophthora infestans (strain T30-4)</name>
    <name type="common">Potato late blight agent</name>
    <dbReference type="NCBI Taxonomy" id="403677"/>
    <lineage>
        <taxon>Eukaryota</taxon>
        <taxon>Sar</taxon>
        <taxon>Stramenopiles</taxon>
        <taxon>Oomycota</taxon>
        <taxon>Peronosporomycetes</taxon>
        <taxon>Peronosporales</taxon>
        <taxon>Peronosporaceae</taxon>
        <taxon>Phytophthora</taxon>
    </lineage>
</organism>
<sequence>MMVKKRKLHGKIIATETTKAADKVKAKEEATALNAAAEKEEVAGATDDKLTGTKTDSEDNTEEAAEEAVAPKKKAFFLSKHERTRLKKRRPIMRPRMRAMRRSRTTKTTSAT</sequence>
<dbReference type="Proteomes" id="UP000006643">
    <property type="component" value="Unassembled WGS sequence"/>
</dbReference>
<keyword evidence="3" id="KW-1185">Reference proteome</keyword>
<dbReference type="VEuPathDB" id="FungiDB:PITG_08293"/>
<dbReference type="EMBL" id="DS028130">
    <property type="protein sequence ID" value="EEY54746.1"/>
    <property type="molecule type" value="Genomic_DNA"/>
</dbReference>
<evidence type="ECO:0000256" key="1">
    <source>
        <dbReference type="SAM" id="MobiDB-lite"/>
    </source>
</evidence>
<feature type="compositionally biased region" description="Basic residues" evidence="1">
    <location>
        <begin position="86"/>
        <end position="105"/>
    </location>
</feature>
<dbReference type="GeneID" id="9474992"/>
<feature type="compositionally biased region" description="Basic and acidic residues" evidence="1">
    <location>
        <begin position="37"/>
        <end position="57"/>
    </location>
</feature>
<reference evidence="3" key="1">
    <citation type="journal article" date="2009" name="Nature">
        <title>Genome sequence and analysis of the Irish potato famine pathogen Phytophthora infestans.</title>
        <authorList>
            <consortium name="The Broad Institute Genome Sequencing Platform"/>
            <person name="Haas B.J."/>
            <person name="Kamoun S."/>
            <person name="Zody M.C."/>
            <person name="Jiang R.H."/>
            <person name="Handsaker R.E."/>
            <person name="Cano L.M."/>
            <person name="Grabherr M."/>
            <person name="Kodira C.D."/>
            <person name="Raffaele S."/>
            <person name="Torto-Alalibo T."/>
            <person name="Bozkurt T.O."/>
            <person name="Ah-Fong A.M."/>
            <person name="Alvarado L."/>
            <person name="Anderson V.L."/>
            <person name="Armstrong M.R."/>
            <person name="Avrova A."/>
            <person name="Baxter L."/>
            <person name="Beynon J."/>
            <person name="Boevink P.C."/>
            <person name="Bollmann S.R."/>
            <person name="Bos J.I."/>
            <person name="Bulone V."/>
            <person name="Cai G."/>
            <person name="Cakir C."/>
            <person name="Carrington J.C."/>
            <person name="Chawner M."/>
            <person name="Conti L."/>
            <person name="Costanzo S."/>
            <person name="Ewan R."/>
            <person name="Fahlgren N."/>
            <person name="Fischbach M.A."/>
            <person name="Fugelstad J."/>
            <person name="Gilroy E.M."/>
            <person name="Gnerre S."/>
            <person name="Green P.J."/>
            <person name="Grenville-Briggs L.J."/>
            <person name="Griffith J."/>
            <person name="Grunwald N.J."/>
            <person name="Horn K."/>
            <person name="Horner N.R."/>
            <person name="Hu C.H."/>
            <person name="Huitema E."/>
            <person name="Jeong D.H."/>
            <person name="Jones A.M."/>
            <person name="Jones J.D."/>
            <person name="Jones R.W."/>
            <person name="Karlsson E.K."/>
            <person name="Kunjeti S.G."/>
            <person name="Lamour K."/>
            <person name="Liu Z."/>
            <person name="Ma L."/>
            <person name="Maclean D."/>
            <person name="Chibucos M.C."/>
            <person name="McDonald H."/>
            <person name="McWalters J."/>
            <person name="Meijer H.J."/>
            <person name="Morgan W."/>
            <person name="Morris P.F."/>
            <person name="Munro C.A."/>
            <person name="O'Neill K."/>
            <person name="Ospina-Giraldo M."/>
            <person name="Pinzon A."/>
            <person name="Pritchard L."/>
            <person name="Ramsahoye B."/>
            <person name="Ren Q."/>
            <person name="Restrepo S."/>
            <person name="Roy S."/>
            <person name="Sadanandom A."/>
            <person name="Savidor A."/>
            <person name="Schornack S."/>
            <person name="Schwartz D.C."/>
            <person name="Schumann U.D."/>
            <person name="Schwessinger B."/>
            <person name="Seyer L."/>
            <person name="Sharpe T."/>
            <person name="Silvar C."/>
            <person name="Song J."/>
            <person name="Studholme D.J."/>
            <person name="Sykes S."/>
            <person name="Thines M."/>
            <person name="van de Vondervoort P.J."/>
            <person name="Phuntumart V."/>
            <person name="Wawra S."/>
            <person name="Weide R."/>
            <person name="Win J."/>
            <person name="Young C."/>
            <person name="Zhou S."/>
            <person name="Fry W."/>
            <person name="Meyers B.C."/>
            <person name="van West P."/>
            <person name="Ristaino J."/>
            <person name="Govers F."/>
            <person name="Birch P.R."/>
            <person name="Whisson S.C."/>
            <person name="Judelson H.S."/>
            <person name="Nusbaum C."/>
        </authorList>
    </citation>
    <scope>NUCLEOTIDE SEQUENCE [LARGE SCALE GENOMIC DNA]</scope>
    <source>
        <strain evidence="3">T30-4</strain>
    </source>
</reference>
<dbReference type="eggNOG" id="KOG0337">
    <property type="taxonomic scope" value="Eukaryota"/>
</dbReference>
<dbReference type="InParanoid" id="D0NA88"/>
<protein>
    <submittedName>
        <fullName evidence="2">Uncharacterized protein</fullName>
    </submittedName>
</protein>